<evidence type="ECO:0000256" key="3">
    <source>
        <dbReference type="ARBA" id="ARBA00022525"/>
    </source>
</evidence>
<dbReference type="AlphaFoldDB" id="A0AAV5VXZ9"/>
<feature type="region of interest" description="Disordered" evidence="7">
    <location>
        <begin position="48"/>
        <end position="68"/>
    </location>
</feature>
<evidence type="ECO:0000313" key="9">
    <source>
        <dbReference type="EMBL" id="GMT24499.1"/>
    </source>
</evidence>
<keyword evidence="4" id="KW-0165">Cleavage on pair of basic residues</keyword>
<evidence type="ECO:0000256" key="4">
    <source>
        <dbReference type="ARBA" id="ARBA00022685"/>
    </source>
</evidence>
<dbReference type="Proteomes" id="UP001432322">
    <property type="component" value="Unassembled WGS sequence"/>
</dbReference>
<feature type="non-terminal residue" evidence="9">
    <location>
        <position position="199"/>
    </location>
</feature>
<dbReference type="InterPro" id="IPR002544">
    <property type="entry name" value="FMRFamid-related_peptide-like"/>
</dbReference>
<evidence type="ECO:0000256" key="6">
    <source>
        <dbReference type="ARBA" id="ARBA00023320"/>
    </source>
</evidence>
<evidence type="ECO:0000256" key="5">
    <source>
        <dbReference type="ARBA" id="ARBA00022815"/>
    </source>
</evidence>
<dbReference type="PANTHER" id="PTHR20986">
    <property type="entry name" value="FMRFAMIDE-RELATED PEPTIDES"/>
    <property type="match status" value="1"/>
</dbReference>
<dbReference type="EMBL" id="BTSY01000004">
    <property type="protein sequence ID" value="GMT24499.1"/>
    <property type="molecule type" value="Genomic_DNA"/>
</dbReference>
<accession>A0AAV5VXZ9</accession>
<evidence type="ECO:0000256" key="2">
    <source>
        <dbReference type="ARBA" id="ARBA00006356"/>
    </source>
</evidence>
<feature type="signal peptide" evidence="8">
    <location>
        <begin position="1"/>
        <end position="17"/>
    </location>
</feature>
<organism evidence="9 10">
    <name type="scientific">Pristionchus fissidentatus</name>
    <dbReference type="NCBI Taxonomy" id="1538716"/>
    <lineage>
        <taxon>Eukaryota</taxon>
        <taxon>Metazoa</taxon>
        <taxon>Ecdysozoa</taxon>
        <taxon>Nematoda</taxon>
        <taxon>Chromadorea</taxon>
        <taxon>Rhabditida</taxon>
        <taxon>Rhabditina</taxon>
        <taxon>Diplogasteromorpha</taxon>
        <taxon>Diplogasteroidea</taxon>
        <taxon>Neodiplogasteridae</taxon>
        <taxon>Pristionchus</taxon>
    </lineage>
</organism>
<evidence type="ECO:0000313" key="10">
    <source>
        <dbReference type="Proteomes" id="UP001432322"/>
    </source>
</evidence>
<evidence type="ECO:0000256" key="7">
    <source>
        <dbReference type="SAM" id="MobiDB-lite"/>
    </source>
</evidence>
<dbReference type="Pfam" id="PF01581">
    <property type="entry name" value="FARP"/>
    <property type="match status" value="3"/>
</dbReference>
<keyword evidence="10" id="KW-1185">Reference proteome</keyword>
<name>A0AAV5VXZ9_9BILA</name>
<gene>
    <name evidence="9" type="ORF">PFISCL1PPCAC_15796</name>
</gene>
<reference evidence="9" key="1">
    <citation type="submission" date="2023-10" db="EMBL/GenBank/DDBJ databases">
        <title>Genome assembly of Pristionchus species.</title>
        <authorList>
            <person name="Yoshida K."/>
            <person name="Sommer R.J."/>
        </authorList>
    </citation>
    <scope>NUCLEOTIDE SEQUENCE</scope>
    <source>
        <strain evidence="9">RS5133</strain>
    </source>
</reference>
<comment type="subcellular location">
    <subcellularLocation>
        <location evidence="1">Secreted</location>
    </subcellularLocation>
</comment>
<keyword evidence="3" id="KW-0964">Secreted</keyword>
<sequence>MVNYSIALLLLASTAAAFDSTEIRMLQDESGSLIDAFGHPFGPIRLRELRSRHSQPSSGSELRTRRQTDRIREVLGSIRLVRMAPAPAVESIDDSSEGHVPDKRSAPLIRFGKRSINDEEMARTVRQDQGLGSPLIRFGKRSGPSEEEIMEDDGDLMERFGRAPASAPLIRFGKRSSTAPFVRFGRTASAPLIRFGKRS</sequence>
<proteinExistence type="inferred from homology"/>
<feature type="chain" id="PRO_5043450677" evidence="8">
    <location>
        <begin position="18"/>
        <end position="199"/>
    </location>
</feature>
<dbReference type="GO" id="GO:0007218">
    <property type="term" value="P:neuropeptide signaling pathway"/>
    <property type="evidence" value="ECO:0007669"/>
    <property type="project" value="UniProtKB-KW"/>
</dbReference>
<comment type="caution">
    <text evidence="9">The sequence shown here is derived from an EMBL/GenBank/DDBJ whole genome shotgun (WGS) entry which is preliminary data.</text>
</comment>
<dbReference type="GO" id="GO:0005576">
    <property type="term" value="C:extracellular region"/>
    <property type="evidence" value="ECO:0007669"/>
    <property type="project" value="UniProtKB-SubCell"/>
</dbReference>
<evidence type="ECO:0000256" key="1">
    <source>
        <dbReference type="ARBA" id="ARBA00004613"/>
    </source>
</evidence>
<keyword evidence="6" id="KW-0527">Neuropeptide</keyword>
<keyword evidence="5" id="KW-0027">Amidation</keyword>
<comment type="similarity">
    <text evidence="2">Belongs to the FARP (FMRFamide related peptide) family.</text>
</comment>
<dbReference type="PANTHER" id="PTHR20986:SF15">
    <property type="entry name" value="FMRFAMIDE-LIKE NEUROPEPTIDES 13"/>
    <property type="match status" value="1"/>
</dbReference>
<keyword evidence="8" id="KW-0732">Signal</keyword>
<dbReference type="InterPro" id="IPR051041">
    <property type="entry name" value="FMRFamide-related_np"/>
</dbReference>
<protein>
    <submittedName>
        <fullName evidence="9">Uncharacterized protein</fullName>
    </submittedName>
</protein>
<evidence type="ECO:0000256" key="8">
    <source>
        <dbReference type="SAM" id="SignalP"/>
    </source>
</evidence>